<dbReference type="EMBL" id="NMUF01000004">
    <property type="protein sequence ID" value="RFB00041.1"/>
    <property type="molecule type" value="Genomic_DNA"/>
</dbReference>
<dbReference type="Proteomes" id="UP000257123">
    <property type="component" value="Unassembled WGS sequence"/>
</dbReference>
<reference evidence="4 5" key="1">
    <citation type="submission" date="2017-07" db="EMBL/GenBank/DDBJ databases">
        <title>Draft genome sequence of aerobic hyperthermophilic archaea, Pyrobaculum aerophilum YKB31 and YKB32.</title>
        <authorList>
            <person name="Mochizuki T."/>
            <person name="Berliner A.J."/>
            <person name="Yoshida-Takashima Y."/>
            <person name="Takaki Y."/>
            <person name="Nunoura T."/>
            <person name="Takai K."/>
        </authorList>
    </citation>
    <scope>NUCLEOTIDE SEQUENCE [LARGE SCALE GENOMIC DNA]</scope>
    <source>
        <strain evidence="2 5">YKB31</strain>
        <strain evidence="3 4">YKB32</strain>
    </source>
</reference>
<name>A0A371R6B3_9CREN</name>
<evidence type="ECO:0000256" key="1">
    <source>
        <dbReference type="SAM" id="Phobius"/>
    </source>
</evidence>
<sequence length="218" mass="23552">MTSLEVLILTAFALIIIFAALPYVINTLYASLAPLEYRSAVGYVLAFADALEGDFGMPGARKYFQLPKFIYGSFGAVNRTYTVSLTCGGDVYSFRWYSFTLWYNSTYLVGSPGIIKGVRGGLITVPGDTILAVNATGMGVFAYPRVFVVSGSNEAYVYFINATVRARGGGYLTYEIGGVETRQYPNCIGATLTVAGRSVSLPSGTVYVVTQYANITLR</sequence>
<dbReference type="AlphaFoldDB" id="A0A371R6B3"/>
<dbReference type="Proteomes" id="UP000256877">
    <property type="component" value="Unassembled WGS sequence"/>
</dbReference>
<feature type="transmembrane region" description="Helical" evidence="1">
    <location>
        <begin position="6"/>
        <end position="29"/>
    </location>
</feature>
<dbReference type="OrthoDB" id="29003at2157"/>
<evidence type="ECO:0000313" key="3">
    <source>
        <dbReference type="EMBL" id="RFB00041.1"/>
    </source>
</evidence>
<evidence type="ECO:0000313" key="5">
    <source>
        <dbReference type="Proteomes" id="UP000257123"/>
    </source>
</evidence>
<gene>
    <name evidence="2" type="ORF">CGL51_03660</name>
    <name evidence="3" type="ORF">CGL52_02480</name>
</gene>
<accession>A0A371R6B3</accession>
<keyword evidence="1" id="KW-0812">Transmembrane</keyword>
<keyword evidence="1" id="KW-0472">Membrane</keyword>
<evidence type="ECO:0000313" key="4">
    <source>
        <dbReference type="Proteomes" id="UP000256877"/>
    </source>
</evidence>
<proteinExistence type="predicted"/>
<keyword evidence="1" id="KW-1133">Transmembrane helix</keyword>
<evidence type="ECO:0000313" key="2">
    <source>
        <dbReference type="EMBL" id="RFA97143.1"/>
    </source>
</evidence>
<protein>
    <submittedName>
        <fullName evidence="3">Uncharacterized protein</fullName>
    </submittedName>
</protein>
<comment type="caution">
    <text evidence="3">The sequence shown here is derived from an EMBL/GenBank/DDBJ whole genome shotgun (WGS) entry which is preliminary data.</text>
</comment>
<organism evidence="3 4">
    <name type="scientific">Pyrobaculum aerophilum</name>
    <dbReference type="NCBI Taxonomy" id="13773"/>
    <lineage>
        <taxon>Archaea</taxon>
        <taxon>Thermoproteota</taxon>
        <taxon>Thermoprotei</taxon>
        <taxon>Thermoproteales</taxon>
        <taxon>Thermoproteaceae</taxon>
        <taxon>Pyrobaculum</taxon>
    </lineage>
</organism>
<dbReference type="EMBL" id="NMUE01000008">
    <property type="protein sequence ID" value="RFA97143.1"/>
    <property type="molecule type" value="Genomic_DNA"/>
</dbReference>
<dbReference type="RefSeq" id="WP_116420722.1">
    <property type="nucleotide sequence ID" value="NZ_NMUE01000008.1"/>
</dbReference>